<feature type="domain" description="SGNH hydrolase-type esterase" evidence="2">
    <location>
        <begin position="5"/>
        <end position="181"/>
    </location>
</feature>
<dbReference type="EC" id="3.1.-.-" evidence="3"/>
<name>A0AA96FEY4_9MICO</name>
<gene>
    <name evidence="3" type="ORF">RN607_04645</name>
</gene>
<dbReference type="PANTHER" id="PTHR43784">
    <property type="entry name" value="GDSL-LIKE LIPASE/ACYLHYDROLASE, PUTATIVE (AFU_ORTHOLOGUE AFUA_2G00820)-RELATED"/>
    <property type="match status" value="1"/>
</dbReference>
<dbReference type="PANTHER" id="PTHR43784:SF2">
    <property type="entry name" value="GDSL-LIKE LIPASE_ACYLHYDROLASE, PUTATIVE (AFU_ORTHOLOGUE AFUA_2G00820)-RELATED"/>
    <property type="match status" value="1"/>
</dbReference>
<dbReference type="GO" id="GO:0016787">
    <property type="term" value="F:hydrolase activity"/>
    <property type="evidence" value="ECO:0007669"/>
    <property type="project" value="UniProtKB-KW"/>
</dbReference>
<dbReference type="Proteomes" id="UP001303408">
    <property type="component" value="Chromosome"/>
</dbReference>
<dbReference type="InterPro" id="IPR053140">
    <property type="entry name" value="GDSL_Rv0518-like"/>
</dbReference>
<dbReference type="InterPro" id="IPR013830">
    <property type="entry name" value="SGNH_hydro"/>
</dbReference>
<dbReference type="Pfam" id="PF13472">
    <property type="entry name" value="Lipase_GDSL_2"/>
    <property type="match status" value="1"/>
</dbReference>
<dbReference type="InterPro" id="IPR036514">
    <property type="entry name" value="SGNH_hydro_sf"/>
</dbReference>
<dbReference type="KEGG" id="dcp:RN607_04645"/>
<dbReference type="Gene3D" id="3.40.50.1110">
    <property type="entry name" value="SGNH hydrolase"/>
    <property type="match status" value="1"/>
</dbReference>
<reference evidence="3" key="1">
    <citation type="submission" date="2023-09" db="EMBL/GenBank/DDBJ databases">
        <title>Demequina sp. a novel bacteria isolated from Capsicum annuum.</title>
        <authorList>
            <person name="Humaira Z."/>
            <person name="Lee J."/>
            <person name="Cho D."/>
        </authorList>
    </citation>
    <scope>NUCLEOTIDE SEQUENCE</scope>
    <source>
        <strain evidence="3">PMTSA13</strain>
    </source>
</reference>
<accession>A0AA96FEY4</accession>
<protein>
    <submittedName>
        <fullName evidence="3">SGNH/GDSL hydrolase family protein</fullName>
        <ecNumber evidence="3">3.1.-.-</ecNumber>
    </submittedName>
</protein>
<organism evidence="3">
    <name type="scientific">Demequina capsici</name>
    <dbReference type="NCBI Taxonomy" id="3075620"/>
    <lineage>
        <taxon>Bacteria</taxon>
        <taxon>Bacillati</taxon>
        <taxon>Actinomycetota</taxon>
        <taxon>Actinomycetes</taxon>
        <taxon>Micrococcales</taxon>
        <taxon>Demequinaceae</taxon>
        <taxon>Demequina</taxon>
    </lineage>
</organism>
<dbReference type="CDD" id="cd01832">
    <property type="entry name" value="SGNH_hydrolase_like_1"/>
    <property type="match status" value="1"/>
</dbReference>
<dbReference type="RefSeq" id="WP_313544667.1">
    <property type="nucleotide sequence ID" value="NZ_CP134880.1"/>
</dbReference>
<evidence type="ECO:0000259" key="2">
    <source>
        <dbReference type="Pfam" id="PF13472"/>
    </source>
</evidence>
<evidence type="ECO:0000313" key="3">
    <source>
        <dbReference type="EMBL" id="WNM28294.1"/>
    </source>
</evidence>
<dbReference type="AlphaFoldDB" id="A0AA96FEY4"/>
<feature type="region of interest" description="Disordered" evidence="1">
    <location>
        <begin position="233"/>
        <end position="253"/>
    </location>
</feature>
<dbReference type="EMBL" id="CP134880">
    <property type="protein sequence ID" value="WNM28294.1"/>
    <property type="molecule type" value="Genomic_DNA"/>
</dbReference>
<proteinExistence type="predicted"/>
<sequence length="253" mass="27553">MRYVAIGDSFTEGVGDEIGSDAVRGWADMVAAGLARVCGEQVEYANLAIRGRLLEPIATEQCDAALALHPGPDLMTIDGGGNDMLRPGWNVERGMELTRRVVDLTGEAGVRLVILTGGAPSTQLPRAGTMLARAREFTDRVIEYVADLPHASVVDNLIDTEISDPAYWAEDRLHLNELGHSRIAARVLTHLGYETELPRVASTERPLPGLRGEVRYARRYVFPWIGRRLTGRSSGDGRAPKLAEWTPVTVGAE</sequence>
<dbReference type="SUPFAM" id="SSF52266">
    <property type="entry name" value="SGNH hydrolase"/>
    <property type="match status" value="1"/>
</dbReference>
<keyword evidence="3" id="KW-0378">Hydrolase</keyword>
<evidence type="ECO:0000256" key="1">
    <source>
        <dbReference type="SAM" id="MobiDB-lite"/>
    </source>
</evidence>